<dbReference type="SUPFAM" id="SSF53448">
    <property type="entry name" value="Nucleotide-diphospho-sugar transferases"/>
    <property type="match status" value="1"/>
</dbReference>
<dbReference type="Gene3D" id="3.90.550.10">
    <property type="entry name" value="Spore Coat Polysaccharide Biosynthesis Protein SpsA, Chain A"/>
    <property type="match status" value="1"/>
</dbReference>
<dbReference type="PANTHER" id="PTHR46390:SF1">
    <property type="entry name" value="MANNOSE-1-PHOSPHATE GUANYLYLTRANSFERASE"/>
    <property type="match status" value="1"/>
</dbReference>
<dbReference type="CDD" id="cd02509">
    <property type="entry name" value="GDP-M1P_Guanylyltransferase"/>
    <property type="match status" value="1"/>
</dbReference>
<evidence type="ECO:0000256" key="3">
    <source>
        <dbReference type="ARBA" id="ARBA00022679"/>
    </source>
</evidence>
<dbReference type="Pfam" id="PF22640">
    <property type="entry name" value="ManC_GMP_beta-helix"/>
    <property type="match status" value="1"/>
</dbReference>
<dbReference type="GO" id="GO:0005525">
    <property type="term" value="F:GTP binding"/>
    <property type="evidence" value="ECO:0007669"/>
    <property type="project" value="UniProtKB-KW"/>
</dbReference>
<dbReference type="InterPro" id="IPR054566">
    <property type="entry name" value="ManC/GMP-like_b-helix"/>
</dbReference>
<sequence length="466" mass="51667">MDSSQLVPVILSGGAGTRLWPLSRETFPKQLLPLCSERTLLQETALRLGTPPVVVCNQEHRFIVAEQLRQVGIDPKAVIIEPMGRNTAPAAAVAALSLDGQPDTLMLVMPSDHMIRNAKAFRDAVELALPLARDGFLVTFGITPTEARTGFGYIRRGEALGGGYRVDRFAEKPDAATAEEYVASGEYYWNSGIFLFSPESFLAELAAFEPDMVESCRQALAQGQRDLFFLRLSEPVFAAMRGQSIDYAVMEHTRRAAVIPVADLGWSDVGSWSALWQEETRDEAGNVLKGDVVALDTVNSYVRSEGRLVTTVGVENLVVVATDDAVLVADRNADQDVKLVVDHLNARSRREAKHGARTWRPWGWFETTDHGERFRVKHIQVDPGAKLSLQKHWHRSEHWVVVTGTAIVTKGDESFVLRENESTFIPAGVVHRLENPGRVPLRLVEVQSGEYVGEDDIVRIEDDYGR</sequence>
<dbReference type="InterPro" id="IPR049577">
    <property type="entry name" value="GMPP_N"/>
</dbReference>
<evidence type="ECO:0000256" key="7">
    <source>
        <dbReference type="ARBA" id="ARBA00047343"/>
    </source>
</evidence>
<keyword evidence="13" id="KW-1185">Reference proteome</keyword>
<protein>
    <recommendedName>
        <fullName evidence="2">mannose-1-phosphate guanylyltransferase</fullName>
        <ecNumber evidence="2">2.7.7.13</ecNumber>
    </recommendedName>
</protein>
<evidence type="ECO:0000256" key="5">
    <source>
        <dbReference type="ARBA" id="ARBA00022741"/>
    </source>
</evidence>
<dbReference type="EMBL" id="JAAIYP010000001">
    <property type="protein sequence ID" value="NFV78533.1"/>
    <property type="molecule type" value="Genomic_DNA"/>
</dbReference>
<keyword evidence="4 12" id="KW-0548">Nucleotidyltransferase</keyword>
<dbReference type="Pfam" id="PF00483">
    <property type="entry name" value="NTP_transferase"/>
    <property type="match status" value="1"/>
</dbReference>
<evidence type="ECO:0000256" key="1">
    <source>
        <dbReference type="ARBA" id="ARBA00006115"/>
    </source>
</evidence>
<feature type="domain" description="MannoseP isomerase/GMP-like beta-helix" evidence="11">
    <location>
        <begin position="290"/>
        <end position="344"/>
    </location>
</feature>
<dbReference type="GO" id="GO:0016853">
    <property type="term" value="F:isomerase activity"/>
    <property type="evidence" value="ECO:0007669"/>
    <property type="project" value="UniProtKB-KW"/>
</dbReference>
<gene>
    <name evidence="12" type="ORF">G4223_00185</name>
</gene>
<keyword evidence="6" id="KW-0342">GTP-binding</keyword>
<dbReference type="NCBIfam" id="TIGR01479">
    <property type="entry name" value="GMP_PMI"/>
    <property type="match status" value="1"/>
</dbReference>
<dbReference type="EC" id="2.7.7.13" evidence="2"/>
<keyword evidence="3 12" id="KW-0808">Transferase</keyword>
<dbReference type="InterPro" id="IPR006375">
    <property type="entry name" value="Man1P_GuaTrfase/Man6P_Isoase"/>
</dbReference>
<proteinExistence type="inferred from homology"/>
<evidence type="ECO:0000313" key="13">
    <source>
        <dbReference type="Proteomes" id="UP000480684"/>
    </source>
</evidence>
<evidence type="ECO:0000313" key="12">
    <source>
        <dbReference type="EMBL" id="NFV78533.1"/>
    </source>
</evidence>
<evidence type="ECO:0000259" key="10">
    <source>
        <dbReference type="Pfam" id="PF01050"/>
    </source>
</evidence>
<dbReference type="InterPro" id="IPR001538">
    <property type="entry name" value="Man6P_isomerase-2_C"/>
</dbReference>
<comment type="caution">
    <text evidence="12">The sequence shown here is derived from an EMBL/GenBank/DDBJ whole genome shotgun (WGS) entry which is preliminary data.</text>
</comment>
<evidence type="ECO:0000256" key="8">
    <source>
        <dbReference type="RuleBase" id="RU004190"/>
    </source>
</evidence>
<evidence type="ECO:0000256" key="4">
    <source>
        <dbReference type="ARBA" id="ARBA00022695"/>
    </source>
</evidence>
<keyword evidence="5" id="KW-0547">Nucleotide-binding</keyword>
<dbReference type="InterPro" id="IPR014710">
    <property type="entry name" value="RmlC-like_jellyroll"/>
</dbReference>
<dbReference type="GO" id="GO:0000271">
    <property type="term" value="P:polysaccharide biosynthetic process"/>
    <property type="evidence" value="ECO:0007669"/>
    <property type="project" value="InterPro"/>
</dbReference>
<dbReference type="RefSeq" id="WP_163673543.1">
    <property type="nucleotide sequence ID" value="NZ_JAAIYP010000001.1"/>
</dbReference>
<comment type="similarity">
    <text evidence="1 8">Belongs to the mannose-6-phosphate isomerase type 2 family.</text>
</comment>
<dbReference type="Gene3D" id="2.60.120.10">
    <property type="entry name" value="Jelly Rolls"/>
    <property type="match status" value="1"/>
</dbReference>
<dbReference type="SUPFAM" id="SSF51182">
    <property type="entry name" value="RmlC-like cupins"/>
    <property type="match status" value="1"/>
</dbReference>
<feature type="domain" description="Nucleotidyl transferase" evidence="9">
    <location>
        <begin position="8"/>
        <end position="282"/>
    </location>
</feature>
<dbReference type="AlphaFoldDB" id="A0A7C9UWQ9"/>
<dbReference type="GO" id="GO:0009298">
    <property type="term" value="P:GDP-mannose biosynthetic process"/>
    <property type="evidence" value="ECO:0007669"/>
    <property type="project" value="TreeGrafter"/>
</dbReference>
<dbReference type="InterPro" id="IPR051161">
    <property type="entry name" value="Mannose-6P_isomerase_type2"/>
</dbReference>
<organism evidence="12 13">
    <name type="scientific">Magnetospirillum aberrantis SpK</name>
    <dbReference type="NCBI Taxonomy" id="908842"/>
    <lineage>
        <taxon>Bacteria</taxon>
        <taxon>Pseudomonadati</taxon>
        <taxon>Pseudomonadota</taxon>
        <taxon>Alphaproteobacteria</taxon>
        <taxon>Rhodospirillales</taxon>
        <taxon>Rhodospirillaceae</taxon>
        <taxon>Magnetospirillum</taxon>
    </lineage>
</organism>
<dbReference type="InterPro" id="IPR029044">
    <property type="entry name" value="Nucleotide-diphossugar_trans"/>
</dbReference>
<evidence type="ECO:0000259" key="11">
    <source>
        <dbReference type="Pfam" id="PF22640"/>
    </source>
</evidence>
<dbReference type="Pfam" id="PF01050">
    <property type="entry name" value="MannoseP_isomer"/>
    <property type="match status" value="1"/>
</dbReference>
<comment type="catalytic activity">
    <reaction evidence="7">
        <text>alpha-D-mannose 1-phosphate + GTP + H(+) = GDP-alpha-D-mannose + diphosphate</text>
        <dbReference type="Rhea" id="RHEA:15229"/>
        <dbReference type="ChEBI" id="CHEBI:15378"/>
        <dbReference type="ChEBI" id="CHEBI:33019"/>
        <dbReference type="ChEBI" id="CHEBI:37565"/>
        <dbReference type="ChEBI" id="CHEBI:57527"/>
        <dbReference type="ChEBI" id="CHEBI:58409"/>
        <dbReference type="EC" id="2.7.7.13"/>
    </reaction>
</comment>
<dbReference type="PANTHER" id="PTHR46390">
    <property type="entry name" value="MANNOSE-1-PHOSPHATE GUANYLYLTRANSFERASE"/>
    <property type="match status" value="1"/>
</dbReference>
<dbReference type="FunFam" id="2.60.120.10:FF:000032">
    <property type="entry name" value="Mannose-1-phosphate guanylyltransferase/mannose-6-phosphate isomerase"/>
    <property type="match status" value="1"/>
</dbReference>
<evidence type="ECO:0000256" key="6">
    <source>
        <dbReference type="ARBA" id="ARBA00023134"/>
    </source>
</evidence>
<dbReference type="InterPro" id="IPR005835">
    <property type="entry name" value="NTP_transferase_dom"/>
</dbReference>
<evidence type="ECO:0000256" key="2">
    <source>
        <dbReference type="ARBA" id="ARBA00012387"/>
    </source>
</evidence>
<keyword evidence="12" id="KW-0413">Isomerase</keyword>
<feature type="domain" description="Mannose-6-phosphate isomerase type II C-terminal" evidence="10">
    <location>
        <begin position="349"/>
        <end position="462"/>
    </location>
</feature>
<evidence type="ECO:0000259" key="9">
    <source>
        <dbReference type="Pfam" id="PF00483"/>
    </source>
</evidence>
<dbReference type="Proteomes" id="UP000480684">
    <property type="component" value="Unassembled WGS sequence"/>
</dbReference>
<dbReference type="GO" id="GO:0004475">
    <property type="term" value="F:mannose-1-phosphate guanylyltransferase (GTP) activity"/>
    <property type="evidence" value="ECO:0007669"/>
    <property type="project" value="UniProtKB-EC"/>
</dbReference>
<dbReference type="InterPro" id="IPR011051">
    <property type="entry name" value="RmlC_Cupin_sf"/>
</dbReference>
<accession>A0A7C9UWQ9</accession>
<reference evidence="12 13" key="1">
    <citation type="submission" date="2020-02" db="EMBL/GenBank/DDBJ databases">
        <authorList>
            <person name="Dziuba M."/>
            <person name="Kuznetsov B."/>
            <person name="Mardanov A."/>
            <person name="Ravin N."/>
            <person name="Grouzdev D."/>
        </authorList>
    </citation>
    <scope>NUCLEOTIDE SEQUENCE [LARGE SCALE GENOMIC DNA]</scope>
    <source>
        <strain evidence="12 13">SpK</strain>
    </source>
</reference>
<dbReference type="FunFam" id="3.90.550.10:FF:000046">
    <property type="entry name" value="Mannose-1-phosphate guanylyltransferase (GDP)"/>
    <property type="match status" value="1"/>
</dbReference>
<dbReference type="CDD" id="cd02213">
    <property type="entry name" value="cupin_PMI_typeII_C"/>
    <property type="match status" value="1"/>
</dbReference>
<name>A0A7C9UWQ9_9PROT</name>